<comment type="caution">
    <text evidence="1">The sequence shown here is derived from an EMBL/GenBank/DDBJ whole genome shotgun (WGS) entry which is preliminary data.</text>
</comment>
<proteinExistence type="predicted"/>
<accession>A0A9D1FVL6</accession>
<name>A0A9D1FVL6_9BACT</name>
<protein>
    <submittedName>
        <fullName evidence="1">Uncharacterized protein</fullName>
    </submittedName>
</protein>
<evidence type="ECO:0000313" key="2">
    <source>
        <dbReference type="Proteomes" id="UP000824139"/>
    </source>
</evidence>
<organism evidence="1 2">
    <name type="scientific">Candidatus Scatenecus faecavium</name>
    <dbReference type="NCBI Taxonomy" id="2840915"/>
    <lineage>
        <taxon>Bacteria</taxon>
        <taxon>Candidatus Scatenecus</taxon>
    </lineage>
</organism>
<dbReference type="AlphaFoldDB" id="A0A9D1FVL6"/>
<evidence type="ECO:0000313" key="1">
    <source>
        <dbReference type="EMBL" id="HIS82982.1"/>
    </source>
</evidence>
<dbReference type="EMBL" id="DVJO01000110">
    <property type="protein sequence ID" value="HIS82982.1"/>
    <property type="molecule type" value="Genomic_DNA"/>
</dbReference>
<reference evidence="1" key="1">
    <citation type="submission" date="2020-10" db="EMBL/GenBank/DDBJ databases">
        <authorList>
            <person name="Gilroy R."/>
        </authorList>
    </citation>
    <scope>NUCLEOTIDE SEQUENCE</scope>
    <source>
        <strain evidence="1">CHK152-2994</strain>
    </source>
</reference>
<sequence>MKSLKNIRSGEFGTVCKGSTPLKPFWAHFDKHERLKLKHIGLSTNADGFPRSFLKSSADKPLSTSFVHSCSVMYLYNKPTNTHFLYHASEEVPKSELGYMVKNFMPEGCTHAIIKPGDGYWSDVHKITLPDMFDAIRQNATDAIINVYHDSTKYPEIVGYKGMLYEIPNRDVLLQNNINPEDYGQASFTISDIQGFDTIDAIKYDAFNRESIEELKKKFAKNSWDIEMKKVVNKILEGRETVIEEIEDCKTPQELESFLTSHDKSFAETYWRALAEKRKSFTLKQNKSKSHLICHGRKSV</sequence>
<gene>
    <name evidence="1" type="ORF">IAD41_05175</name>
</gene>
<dbReference type="Proteomes" id="UP000824139">
    <property type="component" value="Unassembled WGS sequence"/>
</dbReference>
<reference evidence="1" key="2">
    <citation type="journal article" date="2021" name="PeerJ">
        <title>Extensive microbial diversity within the chicken gut microbiome revealed by metagenomics and culture.</title>
        <authorList>
            <person name="Gilroy R."/>
            <person name="Ravi A."/>
            <person name="Getino M."/>
            <person name="Pursley I."/>
            <person name="Horton D.L."/>
            <person name="Alikhan N.F."/>
            <person name="Baker D."/>
            <person name="Gharbi K."/>
            <person name="Hall N."/>
            <person name="Watson M."/>
            <person name="Adriaenssens E.M."/>
            <person name="Foster-Nyarko E."/>
            <person name="Jarju S."/>
            <person name="Secka A."/>
            <person name="Antonio M."/>
            <person name="Oren A."/>
            <person name="Chaudhuri R.R."/>
            <person name="La Ragione R."/>
            <person name="Hildebrand F."/>
            <person name="Pallen M.J."/>
        </authorList>
    </citation>
    <scope>NUCLEOTIDE SEQUENCE</scope>
    <source>
        <strain evidence="1">CHK152-2994</strain>
    </source>
</reference>